<accession>A0A2G4SWJ5</accession>
<dbReference type="GeneID" id="35444104"/>
<sequence length="65" mass="7758">MTRSMPQGLQSSFRSLLYEYDMSFEEIAQRLYVFKYTVLRYCDAWRIVRPANLDRRSAVLNGTSR</sequence>
<evidence type="ECO:0000313" key="2">
    <source>
        <dbReference type="Proteomes" id="UP000242254"/>
    </source>
</evidence>
<dbReference type="RefSeq" id="XP_023466444.1">
    <property type="nucleotide sequence ID" value="XM_023613115.1"/>
</dbReference>
<dbReference type="AlphaFoldDB" id="A0A2G4SWJ5"/>
<keyword evidence="2" id="KW-1185">Reference proteome</keyword>
<name>A0A2G4SWJ5_RHIZD</name>
<dbReference type="EMBL" id="KZ303849">
    <property type="protein sequence ID" value="PHZ12736.1"/>
    <property type="molecule type" value="Genomic_DNA"/>
</dbReference>
<gene>
    <name evidence="1" type="ORF">RHIMIDRAFT_283169</name>
</gene>
<organism evidence="1 2">
    <name type="scientific">Rhizopus microsporus ATCC 52813</name>
    <dbReference type="NCBI Taxonomy" id="1340429"/>
    <lineage>
        <taxon>Eukaryota</taxon>
        <taxon>Fungi</taxon>
        <taxon>Fungi incertae sedis</taxon>
        <taxon>Mucoromycota</taxon>
        <taxon>Mucoromycotina</taxon>
        <taxon>Mucoromycetes</taxon>
        <taxon>Mucorales</taxon>
        <taxon>Mucorineae</taxon>
        <taxon>Rhizopodaceae</taxon>
        <taxon>Rhizopus</taxon>
    </lineage>
</organism>
<proteinExistence type="predicted"/>
<dbReference type="Proteomes" id="UP000242254">
    <property type="component" value="Unassembled WGS sequence"/>
</dbReference>
<evidence type="ECO:0000313" key="1">
    <source>
        <dbReference type="EMBL" id="PHZ12736.1"/>
    </source>
</evidence>
<protein>
    <submittedName>
        <fullName evidence="1">Uncharacterized protein</fullName>
    </submittedName>
</protein>
<reference evidence="1 2" key="1">
    <citation type="journal article" date="2016" name="Proc. Natl. Acad. Sci. U.S.A.">
        <title>Lipid metabolic changes in an early divergent fungus govern the establishment of a mutualistic symbiosis with endobacteria.</title>
        <authorList>
            <person name="Lastovetsky O.A."/>
            <person name="Gaspar M.L."/>
            <person name="Mondo S.J."/>
            <person name="LaButti K.M."/>
            <person name="Sandor L."/>
            <person name="Grigoriev I.V."/>
            <person name="Henry S.A."/>
            <person name="Pawlowska T.E."/>
        </authorList>
    </citation>
    <scope>NUCLEOTIDE SEQUENCE [LARGE SCALE GENOMIC DNA]</scope>
    <source>
        <strain evidence="1 2">ATCC 52813</strain>
    </source>
</reference>